<evidence type="ECO:0000259" key="1">
    <source>
        <dbReference type="Pfam" id="PF08349"/>
    </source>
</evidence>
<dbReference type="InterPro" id="IPR007553">
    <property type="entry name" value="2-thiour_desulf"/>
</dbReference>
<accession>A0A1T4WQX5</accession>
<dbReference type="STRING" id="1121449.SAMN02745704_01259"/>
<gene>
    <name evidence="2" type="ORF">SAMN02745704_01259</name>
</gene>
<dbReference type="EMBL" id="FUYC01000004">
    <property type="protein sequence ID" value="SKA79760.1"/>
    <property type="molecule type" value="Genomic_DNA"/>
</dbReference>
<evidence type="ECO:0000313" key="2">
    <source>
        <dbReference type="EMBL" id="SKA79760.1"/>
    </source>
</evidence>
<dbReference type="AlphaFoldDB" id="A0A1T4WQX5"/>
<sequence length="317" mass="36030">MSEQPKVGIAECLLGKNVRFDGGHKLDRYLRDVLGRHVTYVPVCPEMECGMSIPREAVRLVGDPESPRLVTSRSGVDWTSQMQDWAKQRLDALAGEELCGYIFKYGSPSSGMSRVKVYPEKGGPPSMKGRGMFAGMFMDRFPLLPVEDDGRLNDPGLRENFIQRIFTTHRWQAVLKSGLTPGRLVDFHSRHKLLVMAHNVQAYRDLGKLVAQAGTMDLAVLSDRYFERLLHGMRRPATLKGHRNALDHCQGYFKKQLEPFEKQELREVIAQYAEGLIPRIVPITLLNHYVRKYGQEYLAAQVYLNPPPSELKLLNHV</sequence>
<reference evidence="2 3" key="1">
    <citation type="submission" date="2017-02" db="EMBL/GenBank/DDBJ databases">
        <authorList>
            <person name="Peterson S.W."/>
        </authorList>
    </citation>
    <scope>NUCLEOTIDE SEQUENCE [LARGE SCALE GENOMIC DNA]</scope>
    <source>
        <strain evidence="2 3">DSM 16080</strain>
    </source>
</reference>
<name>A0A1T4WQX5_9BACT</name>
<dbReference type="PIRSF" id="PIRSF037004">
    <property type="entry name" value="UCP037004"/>
    <property type="match status" value="1"/>
</dbReference>
<dbReference type="RefSeq" id="WP_078716839.1">
    <property type="nucleotide sequence ID" value="NZ_FUYC01000004.1"/>
</dbReference>
<feature type="domain" description="DUF1722" evidence="1">
    <location>
        <begin position="192"/>
        <end position="308"/>
    </location>
</feature>
<protein>
    <submittedName>
        <fullName evidence="2">Uncharacterized conserved protein YbgA, DUF1722 family</fullName>
    </submittedName>
</protein>
<dbReference type="Pfam" id="PF08349">
    <property type="entry name" value="DUF1722"/>
    <property type="match status" value="1"/>
</dbReference>
<dbReference type="PANTHER" id="PTHR30087:SF0">
    <property type="entry name" value="INNER MEMBRANE PROTEIN"/>
    <property type="match status" value="1"/>
</dbReference>
<dbReference type="InterPro" id="IPR013560">
    <property type="entry name" value="DUF1722"/>
</dbReference>
<dbReference type="InterPro" id="IPR017087">
    <property type="entry name" value="UCP037004"/>
</dbReference>
<dbReference type="OrthoDB" id="495783at2"/>
<dbReference type="Pfam" id="PF04463">
    <property type="entry name" value="2-thiour_desulf"/>
    <property type="match status" value="1"/>
</dbReference>
<evidence type="ECO:0000313" key="3">
    <source>
        <dbReference type="Proteomes" id="UP000190027"/>
    </source>
</evidence>
<dbReference type="PANTHER" id="PTHR30087">
    <property type="entry name" value="INNER MEMBRANE PROTEIN"/>
    <property type="match status" value="1"/>
</dbReference>
<keyword evidence="3" id="KW-1185">Reference proteome</keyword>
<organism evidence="2 3">
    <name type="scientific">Paucidesulfovibrio gracilis DSM 16080</name>
    <dbReference type="NCBI Taxonomy" id="1121449"/>
    <lineage>
        <taxon>Bacteria</taxon>
        <taxon>Pseudomonadati</taxon>
        <taxon>Thermodesulfobacteriota</taxon>
        <taxon>Desulfovibrionia</taxon>
        <taxon>Desulfovibrionales</taxon>
        <taxon>Desulfovibrionaceae</taxon>
        <taxon>Paucidesulfovibrio</taxon>
    </lineage>
</organism>
<proteinExistence type="predicted"/>
<dbReference type="Proteomes" id="UP000190027">
    <property type="component" value="Unassembled WGS sequence"/>
</dbReference>